<dbReference type="AlphaFoldDB" id="A0A8X6NIS4"/>
<dbReference type="Proteomes" id="UP000887013">
    <property type="component" value="Unassembled WGS sequence"/>
</dbReference>
<keyword evidence="2" id="KW-1185">Reference proteome</keyword>
<organism evidence="1 2">
    <name type="scientific">Nephila pilipes</name>
    <name type="common">Giant wood spider</name>
    <name type="synonym">Nephila maculata</name>
    <dbReference type="NCBI Taxonomy" id="299642"/>
    <lineage>
        <taxon>Eukaryota</taxon>
        <taxon>Metazoa</taxon>
        <taxon>Ecdysozoa</taxon>
        <taxon>Arthropoda</taxon>
        <taxon>Chelicerata</taxon>
        <taxon>Arachnida</taxon>
        <taxon>Araneae</taxon>
        <taxon>Araneomorphae</taxon>
        <taxon>Entelegynae</taxon>
        <taxon>Araneoidea</taxon>
        <taxon>Nephilidae</taxon>
        <taxon>Nephila</taxon>
    </lineage>
</organism>
<evidence type="ECO:0000313" key="2">
    <source>
        <dbReference type="Proteomes" id="UP000887013"/>
    </source>
</evidence>
<proteinExistence type="predicted"/>
<dbReference type="EMBL" id="BMAW01009785">
    <property type="protein sequence ID" value="GFT15593.1"/>
    <property type="molecule type" value="Genomic_DNA"/>
</dbReference>
<protein>
    <submittedName>
        <fullName evidence="1">Uncharacterized protein</fullName>
    </submittedName>
</protein>
<name>A0A8X6NIS4_NEPPI</name>
<evidence type="ECO:0000313" key="1">
    <source>
        <dbReference type="EMBL" id="GFT15593.1"/>
    </source>
</evidence>
<comment type="caution">
    <text evidence="1">The sequence shown here is derived from an EMBL/GenBank/DDBJ whole genome shotgun (WGS) entry which is preliminary data.</text>
</comment>
<reference evidence="1" key="1">
    <citation type="submission" date="2020-08" db="EMBL/GenBank/DDBJ databases">
        <title>Multicomponent nature underlies the extraordinary mechanical properties of spider dragline silk.</title>
        <authorList>
            <person name="Kono N."/>
            <person name="Nakamura H."/>
            <person name="Mori M."/>
            <person name="Yoshida Y."/>
            <person name="Ohtoshi R."/>
            <person name="Malay A.D."/>
            <person name="Moran D.A.P."/>
            <person name="Tomita M."/>
            <person name="Numata K."/>
            <person name="Arakawa K."/>
        </authorList>
    </citation>
    <scope>NUCLEOTIDE SEQUENCE</scope>
</reference>
<gene>
    <name evidence="1" type="ORF">NPIL_250151</name>
</gene>
<sequence length="129" mass="14348">MSVQNQDSNIAYHIANVKLYIKRIKDDLELTFNLIVFDSTFKYSPHPPYKGFAGPDDRGPDWFANLVFMTGKDPEREGGTPCIKDRDVLQRINKELSGGLGKESRDHCFLSPLIYGSNLGRGSVIGGLG</sequence>
<accession>A0A8X6NIS4</accession>
<dbReference type="OrthoDB" id="10410850at2759"/>